<dbReference type="AlphaFoldDB" id="A0AAE9VMY6"/>
<evidence type="ECO:0000313" key="13">
    <source>
        <dbReference type="Proteomes" id="UP001212189"/>
    </source>
</evidence>
<comment type="similarity">
    <text evidence="1">Belongs to the asparaginase 1 family.</text>
</comment>
<feature type="active site" description="O-isoaspartyl threonine intermediate" evidence="9">
    <location>
        <position position="15"/>
    </location>
</feature>
<dbReference type="InterPro" id="IPR037152">
    <property type="entry name" value="L-asparaginase_N_sf"/>
</dbReference>
<evidence type="ECO:0000256" key="5">
    <source>
        <dbReference type="ARBA" id="ARBA00066751"/>
    </source>
</evidence>
<evidence type="ECO:0000259" key="10">
    <source>
        <dbReference type="Pfam" id="PF00710"/>
    </source>
</evidence>
<keyword evidence="13" id="KW-1185">Reference proteome</keyword>
<evidence type="ECO:0000256" key="8">
    <source>
        <dbReference type="ARBA" id="ARBA00084074"/>
    </source>
</evidence>
<dbReference type="InterPro" id="IPR027474">
    <property type="entry name" value="L-asparaginase_N"/>
</dbReference>
<gene>
    <name evidence="12" type="ORF">O6P33_12200</name>
</gene>
<dbReference type="PIRSF" id="PIRSF001220">
    <property type="entry name" value="L-ASNase_gatD"/>
    <property type="match status" value="1"/>
</dbReference>
<dbReference type="Gene3D" id="3.40.50.40">
    <property type="match status" value="1"/>
</dbReference>
<dbReference type="PRINTS" id="PR00139">
    <property type="entry name" value="ASNGLNASE"/>
</dbReference>
<dbReference type="SUPFAM" id="SSF53774">
    <property type="entry name" value="Glutaminase/Asparaginase"/>
    <property type="match status" value="1"/>
</dbReference>
<evidence type="ECO:0000256" key="6">
    <source>
        <dbReference type="ARBA" id="ARBA00070898"/>
    </source>
</evidence>
<dbReference type="PIRSF" id="PIRSF500176">
    <property type="entry name" value="L_ASNase"/>
    <property type="match status" value="1"/>
</dbReference>
<evidence type="ECO:0000256" key="2">
    <source>
        <dbReference type="ARBA" id="ARBA00022801"/>
    </source>
</evidence>
<dbReference type="InterPro" id="IPR040919">
    <property type="entry name" value="Asparaginase_C"/>
</dbReference>
<evidence type="ECO:0000256" key="7">
    <source>
        <dbReference type="ARBA" id="ARBA00083270"/>
    </source>
</evidence>
<dbReference type="EC" id="3.5.1.38" evidence="5"/>
<dbReference type="Pfam" id="PF00710">
    <property type="entry name" value="Asparaginase"/>
    <property type="match status" value="1"/>
</dbReference>
<evidence type="ECO:0000256" key="1">
    <source>
        <dbReference type="ARBA" id="ARBA00010518"/>
    </source>
</evidence>
<evidence type="ECO:0000256" key="3">
    <source>
        <dbReference type="ARBA" id="ARBA00050130"/>
    </source>
</evidence>
<name>A0AAE9VMY6_9GAMM</name>
<dbReference type="InterPro" id="IPR027473">
    <property type="entry name" value="L-asparaginase_C"/>
</dbReference>
<accession>A0AAE9VMY6</accession>
<dbReference type="InterPro" id="IPR006034">
    <property type="entry name" value="Asparaginase/glutaminase-like"/>
</dbReference>
<dbReference type="Pfam" id="PF17763">
    <property type="entry name" value="Asparaginase_C"/>
    <property type="match status" value="1"/>
</dbReference>
<protein>
    <recommendedName>
        <fullName evidence="6">Glutaminase-asparaginase</fullName>
        <ecNumber evidence="5">3.5.1.38</ecNumber>
    </recommendedName>
    <alternativeName>
        <fullName evidence="8">L-ASNase/L-GLNase</fullName>
    </alternativeName>
    <alternativeName>
        <fullName evidence="7">L-asparagine/L-glutamine amidohydrolase</fullName>
    </alternativeName>
</protein>
<proteinExistence type="inferred from homology"/>
<dbReference type="GO" id="GO:0050417">
    <property type="term" value="F:glutamin-(asparagin-)ase activity"/>
    <property type="evidence" value="ECO:0007669"/>
    <property type="project" value="UniProtKB-EC"/>
</dbReference>
<feature type="domain" description="L-asparaginase N-terminal" evidence="10">
    <location>
        <begin position="7"/>
        <end position="195"/>
    </location>
</feature>
<comment type="catalytic activity">
    <reaction evidence="3">
        <text>L-asparagine + H2O = L-aspartate + NH4(+)</text>
        <dbReference type="Rhea" id="RHEA:21016"/>
        <dbReference type="ChEBI" id="CHEBI:15377"/>
        <dbReference type="ChEBI" id="CHEBI:28938"/>
        <dbReference type="ChEBI" id="CHEBI:29991"/>
        <dbReference type="ChEBI" id="CHEBI:58048"/>
        <dbReference type="EC" id="3.5.1.38"/>
    </reaction>
</comment>
<dbReference type="FunFam" id="3.40.50.1170:FF:000001">
    <property type="entry name" value="L-asparaginase 2"/>
    <property type="match status" value="1"/>
</dbReference>
<evidence type="ECO:0000256" key="4">
    <source>
        <dbReference type="ARBA" id="ARBA00052564"/>
    </source>
</evidence>
<dbReference type="InterPro" id="IPR004550">
    <property type="entry name" value="AsnASE_II"/>
</dbReference>
<feature type="domain" description="Asparaginase/glutaminase C-terminal" evidence="11">
    <location>
        <begin position="220"/>
        <end position="316"/>
    </location>
</feature>
<dbReference type="KEGG" id="dce:O6P33_12200"/>
<dbReference type="InterPro" id="IPR036152">
    <property type="entry name" value="Asp/glu_Ase-like_sf"/>
</dbReference>
<dbReference type="EMBL" id="CP114976">
    <property type="protein sequence ID" value="WBE25101.1"/>
    <property type="molecule type" value="Genomic_DNA"/>
</dbReference>
<keyword evidence="2" id="KW-0378">Hydrolase</keyword>
<dbReference type="GO" id="GO:0004067">
    <property type="term" value="F:asparaginase activity"/>
    <property type="evidence" value="ECO:0007669"/>
    <property type="project" value="UniProtKB-UniRule"/>
</dbReference>
<dbReference type="CDD" id="cd08964">
    <property type="entry name" value="L-asparaginase_II"/>
    <property type="match status" value="1"/>
</dbReference>
<dbReference type="RefSeq" id="WP_269818046.1">
    <property type="nucleotide sequence ID" value="NZ_CP114976.1"/>
</dbReference>
<dbReference type="SFLD" id="SFLDS00057">
    <property type="entry name" value="Glutaminase/Asparaginase"/>
    <property type="match status" value="1"/>
</dbReference>
<dbReference type="SMART" id="SM00870">
    <property type="entry name" value="Asparaginase"/>
    <property type="match status" value="1"/>
</dbReference>
<reference evidence="12 13" key="1">
    <citation type="submission" date="2022-12" db="EMBL/GenBank/DDBJ databases">
        <title>Coexistence and Characterization of a Novel Tigecycline Resistance gene tet(X) variant and blaNDM-1 in a Pseudomonas caeni Isolate of Chicken Origin.</title>
        <authorList>
            <person name="Lu X."/>
            <person name="Zhang L."/>
            <person name="Li R."/>
            <person name="Wang Z."/>
        </authorList>
    </citation>
    <scope>NUCLEOTIDE SEQUENCE [LARGE SCALE GENOMIC DNA]</scope>
    <source>
        <strain evidence="12 13">CE14</strain>
    </source>
</reference>
<dbReference type="Proteomes" id="UP001212189">
    <property type="component" value="Chromosome"/>
</dbReference>
<dbReference type="PANTHER" id="PTHR11707">
    <property type="entry name" value="L-ASPARAGINASE"/>
    <property type="match status" value="1"/>
</dbReference>
<sequence>MLDVPNITFFALGGTVSAHHPDRLELCDYRSGYYRATDFLEALPELTTVANIDWVQLHNVTSTAIDTAHWFDLKERIEQCLLQQDAVVISQGTNTLEETAYFLHLTLNTSKPVIITGAQKPFSALGSDAYFNLLNSFQVAACPQAAGQGVLVVMNNKIYSAQDVSKTHTYHVESFQAANTGPVGRIEANHQVHFMHSSLSAHTLNSPFRTVTTPARIPYVPIIYSHAGADHQLLEALLAQTQLDGVVIAGTGAGRCSPAEEQAVAKIRARGIPVVMSSRVGAGAVLPIECYRDLDLLTLGDLPPQKARIWLLLHLLSQAQAA</sequence>
<dbReference type="Gene3D" id="3.40.50.1170">
    <property type="entry name" value="L-asparaginase, N-terminal domain"/>
    <property type="match status" value="1"/>
</dbReference>
<comment type="catalytic activity">
    <reaction evidence="4">
        <text>L-glutamine + H2O = L-glutamate + NH4(+)</text>
        <dbReference type="Rhea" id="RHEA:15889"/>
        <dbReference type="ChEBI" id="CHEBI:15377"/>
        <dbReference type="ChEBI" id="CHEBI:28938"/>
        <dbReference type="ChEBI" id="CHEBI:29985"/>
        <dbReference type="ChEBI" id="CHEBI:58359"/>
        <dbReference type="EC" id="3.5.1.38"/>
    </reaction>
</comment>
<evidence type="ECO:0000313" key="12">
    <source>
        <dbReference type="EMBL" id="WBE25101.1"/>
    </source>
</evidence>
<organism evidence="12 13">
    <name type="scientific">Denitrificimonas caeni</name>
    <dbReference type="NCBI Taxonomy" id="521720"/>
    <lineage>
        <taxon>Bacteria</taxon>
        <taxon>Pseudomonadati</taxon>
        <taxon>Pseudomonadota</taxon>
        <taxon>Gammaproteobacteria</taxon>
        <taxon>Pseudomonadales</taxon>
        <taxon>Pseudomonadaceae</taxon>
        <taxon>Denitrificimonas</taxon>
    </lineage>
</organism>
<dbReference type="GO" id="GO:0006528">
    <property type="term" value="P:asparagine metabolic process"/>
    <property type="evidence" value="ECO:0007669"/>
    <property type="project" value="InterPro"/>
</dbReference>
<evidence type="ECO:0000259" key="11">
    <source>
        <dbReference type="Pfam" id="PF17763"/>
    </source>
</evidence>
<evidence type="ECO:0000256" key="9">
    <source>
        <dbReference type="PIRSR" id="PIRSR001220-1"/>
    </source>
</evidence>
<dbReference type="PROSITE" id="PS51732">
    <property type="entry name" value="ASN_GLN_ASE_3"/>
    <property type="match status" value="1"/>
</dbReference>
<dbReference type="PANTHER" id="PTHR11707:SF28">
    <property type="entry name" value="60 KDA LYSOPHOSPHOLIPASE"/>
    <property type="match status" value="1"/>
</dbReference>